<accession>A0AAE1GVR2</accession>
<reference evidence="2" key="2">
    <citation type="journal article" date="2023" name="BMC Genomics">
        <title>Pest status, molecular evolution, and epigenetic factors derived from the genome assembly of Frankliniella fusca, a thysanopteran phytovirus vector.</title>
        <authorList>
            <person name="Catto M.A."/>
            <person name="Labadie P.E."/>
            <person name="Jacobson A.L."/>
            <person name="Kennedy G.G."/>
            <person name="Srinivasan R."/>
            <person name="Hunt B.G."/>
        </authorList>
    </citation>
    <scope>NUCLEOTIDE SEQUENCE</scope>
    <source>
        <strain evidence="2">PL_HMW_Pooled</strain>
    </source>
</reference>
<protein>
    <submittedName>
        <fullName evidence="2">Replicase polyprotein 1ab</fullName>
    </submittedName>
</protein>
<dbReference type="AlphaFoldDB" id="A0AAE1GVR2"/>
<evidence type="ECO:0000313" key="2">
    <source>
        <dbReference type="EMBL" id="KAK3909773.1"/>
    </source>
</evidence>
<gene>
    <name evidence="2" type="ORF">KUF71_019782</name>
</gene>
<evidence type="ECO:0000313" key="3">
    <source>
        <dbReference type="Proteomes" id="UP001219518"/>
    </source>
</evidence>
<dbReference type="EMBL" id="JAHWGI010000121">
    <property type="protein sequence ID" value="KAK3909773.1"/>
    <property type="molecule type" value="Genomic_DNA"/>
</dbReference>
<evidence type="ECO:0000256" key="1">
    <source>
        <dbReference type="SAM" id="MobiDB-lite"/>
    </source>
</evidence>
<organism evidence="2 3">
    <name type="scientific">Frankliniella fusca</name>
    <dbReference type="NCBI Taxonomy" id="407009"/>
    <lineage>
        <taxon>Eukaryota</taxon>
        <taxon>Metazoa</taxon>
        <taxon>Ecdysozoa</taxon>
        <taxon>Arthropoda</taxon>
        <taxon>Hexapoda</taxon>
        <taxon>Insecta</taxon>
        <taxon>Pterygota</taxon>
        <taxon>Neoptera</taxon>
        <taxon>Paraneoptera</taxon>
        <taxon>Thysanoptera</taxon>
        <taxon>Terebrantia</taxon>
        <taxon>Thripoidea</taxon>
        <taxon>Thripidae</taxon>
        <taxon>Frankliniella</taxon>
    </lineage>
</organism>
<feature type="compositionally biased region" description="Acidic residues" evidence="1">
    <location>
        <begin position="216"/>
        <end position="235"/>
    </location>
</feature>
<reference evidence="2" key="1">
    <citation type="submission" date="2021-07" db="EMBL/GenBank/DDBJ databases">
        <authorList>
            <person name="Catto M.A."/>
            <person name="Jacobson A."/>
            <person name="Kennedy G."/>
            <person name="Labadie P."/>
            <person name="Hunt B.G."/>
            <person name="Srinivasan R."/>
        </authorList>
    </citation>
    <scope>NUCLEOTIDE SEQUENCE</scope>
    <source>
        <strain evidence="2">PL_HMW_Pooled</strain>
        <tissue evidence="2">Head</tissue>
    </source>
</reference>
<dbReference type="Proteomes" id="UP001219518">
    <property type="component" value="Unassembled WGS sequence"/>
</dbReference>
<feature type="region of interest" description="Disordered" evidence="1">
    <location>
        <begin position="216"/>
        <end position="238"/>
    </location>
</feature>
<comment type="caution">
    <text evidence="2">The sequence shown here is derived from an EMBL/GenBank/DDBJ whole genome shotgun (WGS) entry which is preliminary data.</text>
</comment>
<sequence>MMGATVEMHDPNGPLRSKHMREKLFKSDLFHFVSPISHKLGLNSENIKRYYHTVSIKDSILAMFTDDTLYEEYLDSCNRQNHTDSYIRDIRDGALFQTHPILSQDNNLKPWTRMKKDNLQLAMIVPEKDVAYFGLEKVLQPLITELSSLAEKGLVIRGQPVRIVPLMLLGDNLGTHTIAGFLENFSSSKFFCRYCEESRDEWHSRWLAKLTDCSDEVDSSSEDEEEEEEDEDERENCETSPVTIDFDSDFANNLPAPTASYCNTPMRTRESYDKSVEAVERYSYDSHKGVVANCQFNQIESFHCVGAIPPCISHDLFEGVLSYDVSLALNFFRKEMGIDAKYINMQINNLKLKASDQGDKPAKVIDNMKKLRGNAVSNWNFLRFLPFYIGSRVVEKNSHVWRMMMLLTEIIRFITSPTVQKASLPALKEKIHLYLHLRCSLFPAVPLRPKHHFMEHYSDLIIQYGCFMRVSTLNFESKHRFFKNTIHSKKNFKNPTKTLSNEHQLALSSISIQSIACNVPVVYDPEPFQSTTMQCEMRSTVESFFGNNLVNLLACSDAVRFHGRWYRKGEVVIVSYGDGSELEMCIIEHILMCTKDGLEEVVETIEPFLINPEMTTDLRTKLIALGVTNVGHIKLLKENDFENLVSPISFRSMMSTANSESNDVQSRATYTVNLKNICPPTFYKLLKDDKEILSPQQRRRLIVLVSDNIKENMS</sequence>
<keyword evidence="3" id="KW-1185">Reference proteome</keyword>
<proteinExistence type="predicted"/>
<dbReference type="PANTHER" id="PTHR31912">
    <property type="entry name" value="IP13529P"/>
    <property type="match status" value="1"/>
</dbReference>
<dbReference type="PANTHER" id="PTHR31912:SF34">
    <property type="entry name" value="NOTOCHORD-RELATED PROTEIN"/>
    <property type="match status" value="1"/>
</dbReference>
<name>A0AAE1GVR2_9NEOP</name>